<dbReference type="AlphaFoldDB" id="A0A927UDF9"/>
<evidence type="ECO:0000313" key="1">
    <source>
        <dbReference type="EMBL" id="MBE5920365.1"/>
    </source>
</evidence>
<reference evidence="1" key="1">
    <citation type="submission" date="2019-04" db="EMBL/GenBank/DDBJ databases">
        <title>Evolution of Biomass-Degrading Anaerobic Consortia Revealed by Metagenomics.</title>
        <authorList>
            <person name="Peng X."/>
        </authorList>
    </citation>
    <scope>NUCLEOTIDE SEQUENCE</scope>
    <source>
        <strain evidence="1">SIG311</strain>
    </source>
</reference>
<gene>
    <name evidence="1" type="ORF">E7272_11065</name>
</gene>
<comment type="caution">
    <text evidence="1">The sequence shown here is derived from an EMBL/GenBank/DDBJ whole genome shotgun (WGS) entry which is preliminary data.</text>
</comment>
<proteinExistence type="predicted"/>
<evidence type="ECO:0000313" key="2">
    <source>
        <dbReference type="Proteomes" id="UP000766246"/>
    </source>
</evidence>
<dbReference type="EMBL" id="SVER01000031">
    <property type="protein sequence ID" value="MBE5920365.1"/>
    <property type="molecule type" value="Genomic_DNA"/>
</dbReference>
<sequence length="132" mass="14954">MEADYPKSKSYPEALTHPTVGGIMVRSKSESMIAIALAENNIPFRYENLLSIDNITIAADFTILHPITNKIYYWEHFGLLDNETYLENFAAKIKAYAKSNIILGDNLIATFETSENPLSYNTISNIIEQYLI</sequence>
<name>A0A927UDF9_9FIRM</name>
<protein>
    <submittedName>
        <fullName evidence="1">Uncharacterized protein</fullName>
    </submittedName>
</protein>
<dbReference type="Proteomes" id="UP000766246">
    <property type="component" value="Unassembled WGS sequence"/>
</dbReference>
<organism evidence="1 2">
    <name type="scientific">Pseudobutyrivibrio ruminis</name>
    <dbReference type="NCBI Taxonomy" id="46206"/>
    <lineage>
        <taxon>Bacteria</taxon>
        <taxon>Bacillati</taxon>
        <taxon>Bacillota</taxon>
        <taxon>Clostridia</taxon>
        <taxon>Lachnospirales</taxon>
        <taxon>Lachnospiraceae</taxon>
        <taxon>Pseudobutyrivibrio</taxon>
    </lineage>
</organism>
<accession>A0A927UDF9</accession>